<dbReference type="RefSeq" id="WP_047940533.1">
    <property type="nucleotide sequence ID" value="NZ_CP053989.1"/>
</dbReference>
<reference evidence="1 2" key="1">
    <citation type="submission" date="2015-05" db="EMBL/GenBank/DDBJ databases">
        <title>Whole genome sequence and identification of bacterial endophytes from Costus igneus.</title>
        <authorList>
            <person name="Lee Y.P."/>
            <person name="Gan H.M."/>
            <person name="Eng W."/>
            <person name="Wheatley M.S."/>
            <person name="Caraballo A."/>
            <person name="Polter S."/>
            <person name="Savka M.A."/>
            <person name="Hudson A.O."/>
        </authorList>
    </citation>
    <scope>NUCLEOTIDE SEQUENCE [LARGE SCALE GENOMIC DNA]</scope>
    <source>
        <strain evidence="1 2">RIT379</strain>
    </source>
</reference>
<sequence length="60" mass="6951">MVRLNTLYQHKVKGWQSKQVIYQIPPSIGETIVIEKAYYKIVNIIHYSEEGSVEVIADTE</sequence>
<dbReference type="GeneID" id="56349987"/>
<dbReference type="AlphaFoldDB" id="A0A0J1IPU5"/>
<name>A0A0J1IPU5_NIACI</name>
<dbReference type="PATRIC" id="fig|1397.4.peg.1988"/>
<dbReference type="OrthoDB" id="2913916at2"/>
<dbReference type="Proteomes" id="UP000036045">
    <property type="component" value="Unassembled WGS sequence"/>
</dbReference>
<dbReference type="EMBL" id="LDPH01000002">
    <property type="protein sequence ID" value="KLV27979.1"/>
    <property type="molecule type" value="Genomic_DNA"/>
</dbReference>
<evidence type="ECO:0000313" key="1">
    <source>
        <dbReference type="EMBL" id="KLV27979.1"/>
    </source>
</evidence>
<accession>A0A0J1IPU5</accession>
<gene>
    <name evidence="1" type="ORF">ABW02_03555</name>
</gene>
<evidence type="ECO:0000313" key="2">
    <source>
        <dbReference type="Proteomes" id="UP000036045"/>
    </source>
</evidence>
<comment type="caution">
    <text evidence="1">The sequence shown here is derived from an EMBL/GenBank/DDBJ whole genome shotgun (WGS) entry which is preliminary data.</text>
</comment>
<keyword evidence="2" id="KW-1185">Reference proteome</keyword>
<protein>
    <submittedName>
        <fullName evidence="1">Uncharacterized protein</fullName>
    </submittedName>
</protein>
<organism evidence="1 2">
    <name type="scientific">Niallia circulans</name>
    <name type="common">Bacillus circulans</name>
    <dbReference type="NCBI Taxonomy" id="1397"/>
    <lineage>
        <taxon>Bacteria</taxon>
        <taxon>Bacillati</taxon>
        <taxon>Bacillota</taxon>
        <taxon>Bacilli</taxon>
        <taxon>Bacillales</taxon>
        <taxon>Bacillaceae</taxon>
        <taxon>Niallia</taxon>
    </lineage>
</organism>
<proteinExistence type="predicted"/>